<evidence type="ECO:0000313" key="1">
    <source>
        <dbReference type="EMBL" id="KZT34641.1"/>
    </source>
</evidence>
<gene>
    <name evidence="1" type="ORF">SISSUDRAFT_1036131</name>
</gene>
<reference evidence="1 2" key="1">
    <citation type="journal article" date="2016" name="Mol. Biol. Evol.">
        <title>Comparative Genomics of Early-Diverging Mushroom-Forming Fungi Provides Insights into the Origins of Lignocellulose Decay Capabilities.</title>
        <authorList>
            <person name="Nagy L.G."/>
            <person name="Riley R."/>
            <person name="Tritt A."/>
            <person name="Adam C."/>
            <person name="Daum C."/>
            <person name="Floudas D."/>
            <person name="Sun H."/>
            <person name="Yadav J.S."/>
            <person name="Pangilinan J."/>
            <person name="Larsson K.H."/>
            <person name="Matsuura K."/>
            <person name="Barry K."/>
            <person name="Labutti K."/>
            <person name="Kuo R."/>
            <person name="Ohm R.A."/>
            <person name="Bhattacharya S.S."/>
            <person name="Shirouzu T."/>
            <person name="Yoshinaga Y."/>
            <person name="Martin F.M."/>
            <person name="Grigoriev I.V."/>
            <person name="Hibbett D.S."/>
        </authorList>
    </citation>
    <scope>NUCLEOTIDE SEQUENCE [LARGE SCALE GENOMIC DNA]</scope>
    <source>
        <strain evidence="1 2">HHB10207 ss-3</strain>
    </source>
</reference>
<keyword evidence="2" id="KW-1185">Reference proteome</keyword>
<dbReference type="Proteomes" id="UP000076798">
    <property type="component" value="Unassembled WGS sequence"/>
</dbReference>
<sequence>MTALKMKTRGVLRVQPVISELEQKLLALIMTCAGPRSRLGIEDEYPIRRTMATSEYNANSPGLRTPEAHESGIAWGRVPPQIRQLRRQTHGWFQNCTTPVIKQDRPFFIEYYLNSSVATILPMSGLGLGKPSAPLGSCLTGTINHREESRRPKNFL</sequence>
<protein>
    <submittedName>
        <fullName evidence="1">Uncharacterized protein</fullName>
    </submittedName>
</protein>
<accession>A0A165ZUD3</accession>
<dbReference type="AlphaFoldDB" id="A0A165ZUD3"/>
<proteinExistence type="predicted"/>
<name>A0A165ZUD3_9AGAM</name>
<evidence type="ECO:0000313" key="2">
    <source>
        <dbReference type="Proteomes" id="UP000076798"/>
    </source>
</evidence>
<organism evidence="1 2">
    <name type="scientific">Sistotremastrum suecicum HHB10207 ss-3</name>
    <dbReference type="NCBI Taxonomy" id="1314776"/>
    <lineage>
        <taxon>Eukaryota</taxon>
        <taxon>Fungi</taxon>
        <taxon>Dikarya</taxon>
        <taxon>Basidiomycota</taxon>
        <taxon>Agaricomycotina</taxon>
        <taxon>Agaricomycetes</taxon>
        <taxon>Sistotremastrales</taxon>
        <taxon>Sistotremastraceae</taxon>
        <taxon>Sistotremastrum</taxon>
    </lineage>
</organism>
<dbReference type="EMBL" id="KV428171">
    <property type="protein sequence ID" value="KZT34641.1"/>
    <property type="molecule type" value="Genomic_DNA"/>
</dbReference>